<dbReference type="Pfam" id="PF09557">
    <property type="entry name" value="DUF2382"/>
    <property type="match status" value="1"/>
</dbReference>
<dbReference type="InterPro" id="IPR019060">
    <property type="entry name" value="DUF2382"/>
</dbReference>
<gene>
    <name evidence="4" type="ORF">ACFPCV_17150</name>
</gene>
<dbReference type="Proteomes" id="UP001595859">
    <property type="component" value="Unassembled WGS sequence"/>
</dbReference>
<dbReference type="Gene3D" id="3.90.50.10">
    <property type="entry name" value="Photosynthetic Reaction Center, subunit H, domain 2"/>
    <property type="match status" value="1"/>
</dbReference>
<dbReference type="InterPro" id="IPR011033">
    <property type="entry name" value="PRC_barrel-like_sf"/>
</dbReference>
<protein>
    <submittedName>
        <fullName evidence="4">DUF2382 domain-containing protein</fullName>
    </submittedName>
</protein>
<feature type="domain" description="PRC-barrel" evidence="2">
    <location>
        <begin position="8"/>
        <end position="75"/>
    </location>
</feature>
<proteinExistence type="predicted"/>
<dbReference type="PANTHER" id="PTHR38463">
    <property type="entry name" value="STRESS RESPONSE PROTEIN YSNF"/>
    <property type="match status" value="1"/>
</dbReference>
<feature type="region of interest" description="Disordered" evidence="1">
    <location>
        <begin position="101"/>
        <end position="160"/>
    </location>
</feature>
<dbReference type="PANTHER" id="PTHR38463:SF1">
    <property type="entry name" value="STRESS RESPONSE PROTEIN YSNF"/>
    <property type="match status" value="1"/>
</dbReference>
<evidence type="ECO:0000256" key="1">
    <source>
        <dbReference type="SAM" id="MobiDB-lite"/>
    </source>
</evidence>
<dbReference type="SUPFAM" id="SSF50346">
    <property type="entry name" value="PRC-barrel domain"/>
    <property type="match status" value="1"/>
</dbReference>
<evidence type="ECO:0000259" key="2">
    <source>
        <dbReference type="Pfam" id="PF05239"/>
    </source>
</evidence>
<feature type="domain" description="DUF2382" evidence="3">
    <location>
        <begin position="147"/>
        <end position="259"/>
    </location>
</feature>
<dbReference type="InterPro" id="IPR027275">
    <property type="entry name" value="PRC-brl_dom"/>
</dbReference>
<dbReference type="EMBL" id="JBHSIS010000007">
    <property type="protein sequence ID" value="MFC4855238.1"/>
    <property type="molecule type" value="Genomic_DNA"/>
</dbReference>
<organism evidence="4 5">
    <name type="scientific">Actinophytocola glycyrrhizae</name>
    <dbReference type="NCBI Taxonomy" id="2044873"/>
    <lineage>
        <taxon>Bacteria</taxon>
        <taxon>Bacillati</taxon>
        <taxon>Actinomycetota</taxon>
        <taxon>Actinomycetes</taxon>
        <taxon>Pseudonocardiales</taxon>
        <taxon>Pseudonocardiaceae</taxon>
    </lineage>
</organism>
<accession>A0ABV9S2P8</accession>
<comment type="caution">
    <text evidence="4">The sequence shown here is derived from an EMBL/GenBank/DDBJ whole genome shotgun (WGS) entry which is preliminary data.</text>
</comment>
<feature type="compositionally biased region" description="Basic and acidic residues" evidence="1">
    <location>
        <begin position="134"/>
        <end position="154"/>
    </location>
</feature>
<feature type="compositionally biased region" description="Basic and acidic residues" evidence="1">
    <location>
        <begin position="251"/>
        <end position="269"/>
    </location>
</feature>
<keyword evidence="5" id="KW-1185">Reference proteome</keyword>
<evidence type="ECO:0000259" key="3">
    <source>
        <dbReference type="Pfam" id="PF09557"/>
    </source>
</evidence>
<sequence>MIGQDMVNRLYDCQVVDPRGEKIGSVKRVWLDGQTGDPLWASVHTGLFGLKESFVPLQRAELRNDQLRVPVEKEQVKDSPRIEATNDNMTDEEQAELYRHYGFGPQGGQRQSQQSQQPPVRRPGSSMQPGEYPNRGRETQRFDGEAMTRSEEQLRVGTEQVETGKARLVKHVTTEQQQVQVPVSHEEVRLEREPITEENRAAALRGEDITEAEHEVTLHAEKPVVRKETEPVERVRLSTDTVADTETVSDQVRKEQIDVEDGHARDRRR</sequence>
<feature type="compositionally biased region" description="Low complexity" evidence="1">
    <location>
        <begin position="108"/>
        <end position="126"/>
    </location>
</feature>
<dbReference type="RefSeq" id="WP_378057186.1">
    <property type="nucleotide sequence ID" value="NZ_JBHSIS010000007.1"/>
</dbReference>
<feature type="region of interest" description="Disordered" evidence="1">
    <location>
        <begin position="220"/>
        <end position="269"/>
    </location>
</feature>
<dbReference type="Pfam" id="PF05239">
    <property type="entry name" value="PRC"/>
    <property type="match status" value="1"/>
</dbReference>
<evidence type="ECO:0000313" key="5">
    <source>
        <dbReference type="Proteomes" id="UP001595859"/>
    </source>
</evidence>
<feature type="compositionally biased region" description="Basic and acidic residues" evidence="1">
    <location>
        <begin position="220"/>
        <end position="237"/>
    </location>
</feature>
<dbReference type="InterPro" id="IPR014747">
    <property type="entry name" value="Bac_photo_RC_H_C"/>
</dbReference>
<evidence type="ECO:0000313" key="4">
    <source>
        <dbReference type="EMBL" id="MFC4855238.1"/>
    </source>
</evidence>
<name>A0ABV9S2P8_9PSEU</name>
<reference evidence="5" key="1">
    <citation type="journal article" date="2019" name="Int. J. Syst. Evol. Microbiol.">
        <title>The Global Catalogue of Microorganisms (GCM) 10K type strain sequencing project: providing services to taxonomists for standard genome sequencing and annotation.</title>
        <authorList>
            <consortium name="The Broad Institute Genomics Platform"/>
            <consortium name="The Broad Institute Genome Sequencing Center for Infectious Disease"/>
            <person name="Wu L."/>
            <person name="Ma J."/>
        </authorList>
    </citation>
    <scope>NUCLEOTIDE SEQUENCE [LARGE SCALE GENOMIC DNA]</scope>
    <source>
        <strain evidence="5">ZS-22-S1</strain>
    </source>
</reference>
<dbReference type="InterPro" id="IPR052967">
    <property type="entry name" value="Stress_Response_Assoc"/>
</dbReference>
<feature type="compositionally biased region" description="Polar residues" evidence="1">
    <location>
        <begin position="238"/>
        <end position="250"/>
    </location>
</feature>